<keyword evidence="1" id="KW-0732">Signal</keyword>
<evidence type="ECO:0000259" key="2">
    <source>
        <dbReference type="Pfam" id="PF03544"/>
    </source>
</evidence>
<sequence length="160" mass="16780">MSRWHTKREDKMPRTKLAALGAAFLAVPCAAFAQTSTSDAHGDVPLIKLAFQPVPEESRKLGHHGKVLVRGMLVAGHITSPSVILSSGAPELDSAAITIAESQTLTNAAGPVSGKEVRWKSTFSTSAASILQPIPAGRSTSTATGCSVGRFRFARPTFIA</sequence>
<accession>A0A7W7K344</accession>
<feature type="chain" id="PRO_5030978304" description="TonB C-terminal domain-containing protein" evidence="1">
    <location>
        <begin position="34"/>
        <end position="160"/>
    </location>
</feature>
<comment type="caution">
    <text evidence="3">The sequence shown here is derived from an EMBL/GenBank/DDBJ whole genome shotgun (WGS) entry which is preliminary data.</text>
</comment>
<protein>
    <recommendedName>
        <fullName evidence="2">TonB C-terminal domain-containing protein</fullName>
    </recommendedName>
</protein>
<dbReference type="GO" id="GO:0055085">
    <property type="term" value="P:transmembrane transport"/>
    <property type="evidence" value="ECO:0007669"/>
    <property type="project" value="InterPro"/>
</dbReference>
<organism evidence="3 4">
    <name type="scientific">Sphingomonas kyeonggiensis</name>
    <dbReference type="NCBI Taxonomy" id="1268553"/>
    <lineage>
        <taxon>Bacteria</taxon>
        <taxon>Pseudomonadati</taxon>
        <taxon>Pseudomonadota</taxon>
        <taxon>Alphaproteobacteria</taxon>
        <taxon>Sphingomonadales</taxon>
        <taxon>Sphingomonadaceae</taxon>
        <taxon>Sphingomonas</taxon>
    </lineage>
</organism>
<proteinExistence type="predicted"/>
<dbReference type="InterPro" id="IPR037682">
    <property type="entry name" value="TonB_C"/>
</dbReference>
<feature type="domain" description="TonB C-terminal" evidence="2">
    <location>
        <begin position="55"/>
        <end position="118"/>
    </location>
</feature>
<gene>
    <name evidence="3" type="ORF">HNP52_003175</name>
</gene>
<keyword evidence="4" id="KW-1185">Reference proteome</keyword>
<evidence type="ECO:0000313" key="3">
    <source>
        <dbReference type="EMBL" id="MBB4840083.1"/>
    </source>
</evidence>
<evidence type="ECO:0000256" key="1">
    <source>
        <dbReference type="SAM" id="SignalP"/>
    </source>
</evidence>
<dbReference type="RefSeq" id="WP_184168586.1">
    <property type="nucleotide sequence ID" value="NZ_JACHLN010000003.1"/>
</dbReference>
<feature type="signal peptide" evidence="1">
    <location>
        <begin position="1"/>
        <end position="33"/>
    </location>
</feature>
<dbReference type="EMBL" id="JACHLN010000003">
    <property type="protein sequence ID" value="MBB4840083.1"/>
    <property type="molecule type" value="Genomic_DNA"/>
</dbReference>
<dbReference type="Gene3D" id="3.30.1150.10">
    <property type="match status" value="1"/>
</dbReference>
<evidence type="ECO:0000313" key="4">
    <source>
        <dbReference type="Proteomes" id="UP000575241"/>
    </source>
</evidence>
<dbReference type="AlphaFoldDB" id="A0A7W7K344"/>
<dbReference type="Pfam" id="PF03544">
    <property type="entry name" value="TonB_C"/>
    <property type="match status" value="1"/>
</dbReference>
<reference evidence="3 4" key="1">
    <citation type="submission" date="2020-08" db="EMBL/GenBank/DDBJ databases">
        <title>Functional genomics of gut bacteria from endangered species of beetles.</title>
        <authorList>
            <person name="Carlos-Shanley C."/>
        </authorList>
    </citation>
    <scope>NUCLEOTIDE SEQUENCE [LARGE SCALE GENOMIC DNA]</scope>
    <source>
        <strain evidence="3 4">S00224</strain>
    </source>
</reference>
<dbReference type="Proteomes" id="UP000575241">
    <property type="component" value="Unassembled WGS sequence"/>
</dbReference>
<name>A0A7W7K344_9SPHN</name>